<gene>
    <name evidence="2" type="ORF">N7498_006513</name>
</gene>
<name>A0A9W9MIE0_9EURO</name>
<feature type="compositionally biased region" description="Polar residues" evidence="1">
    <location>
        <begin position="1"/>
        <end position="16"/>
    </location>
</feature>
<protein>
    <submittedName>
        <fullName evidence="2">Uncharacterized protein</fullName>
    </submittedName>
</protein>
<dbReference type="RefSeq" id="XP_058307766.1">
    <property type="nucleotide sequence ID" value="XM_058453575.1"/>
</dbReference>
<dbReference type="GeneID" id="83180876"/>
<comment type="caution">
    <text evidence="2">The sequence shown here is derived from an EMBL/GenBank/DDBJ whole genome shotgun (WGS) entry which is preliminary data.</text>
</comment>
<feature type="compositionally biased region" description="Acidic residues" evidence="1">
    <location>
        <begin position="87"/>
        <end position="96"/>
    </location>
</feature>
<dbReference type="EMBL" id="JAPQKR010000013">
    <property type="protein sequence ID" value="KAJ5201850.1"/>
    <property type="molecule type" value="Genomic_DNA"/>
</dbReference>
<evidence type="ECO:0000313" key="2">
    <source>
        <dbReference type="EMBL" id="KAJ5201850.1"/>
    </source>
</evidence>
<keyword evidence="3" id="KW-1185">Reference proteome</keyword>
<feature type="region of interest" description="Disordered" evidence="1">
    <location>
        <begin position="1"/>
        <end position="43"/>
    </location>
</feature>
<dbReference type="AlphaFoldDB" id="A0A9W9MIE0"/>
<proteinExistence type="predicted"/>
<evidence type="ECO:0000256" key="1">
    <source>
        <dbReference type="SAM" id="MobiDB-lite"/>
    </source>
</evidence>
<evidence type="ECO:0000313" key="3">
    <source>
        <dbReference type="Proteomes" id="UP001150904"/>
    </source>
</evidence>
<reference evidence="2" key="1">
    <citation type="submission" date="2022-12" db="EMBL/GenBank/DDBJ databases">
        <authorList>
            <person name="Petersen C."/>
        </authorList>
    </citation>
    <scope>NUCLEOTIDE SEQUENCE</scope>
    <source>
        <strain evidence="2">IBT 15544</strain>
    </source>
</reference>
<dbReference type="OrthoDB" id="4343623at2759"/>
<dbReference type="Proteomes" id="UP001150904">
    <property type="component" value="Unassembled WGS sequence"/>
</dbReference>
<reference evidence="2" key="2">
    <citation type="journal article" date="2023" name="IMA Fungus">
        <title>Comparative genomic study of the Penicillium genus elucidates a diverse pangenome and 15 lateral gene transfer events.</title>
        <authorList>
            <person name="Petersen C."/>
            <person name="Sorensen T."/>
            <person name="Nielsen M.R."/>
            <person name="Sondergaard T.E."/>
            <person name="Sorensen J.L."/>
            <person name="Fitzpatrick D.A."/>
            <person name="Frisvad J.C."/>
            <person name="Nielsen K.L."/>
        </authorList>
    </citation>
    <scope>NUCLEOTIDE SEQUENCE</scope>
    <source>
        <strain evidence="2">IBT 15544</strain>
    </source>
</reference>
<feature type="region of interest" description="Disordered" evidence="1">
    <location>
        <begin position="75"/>
        <end position="133"/>
    </location>
</feature>
<sequence>MGSDNTGSTSTKTDTAAQERGDLGSAKHQFNGGTGSSLSDTKENLVTVASDTVNTVKEMLLEGVPAAAEALQSAEERIRSLASGNEDNNEQAPDENMESHAQDVERIDQMDTEQICDFLRDKHRSTKPPPSIN</sequence>
<feature type="compositionally biased region" description="Basic and acidic residues" evidence="1">
    <location>
        <begin position="97"/>
        <end position="109"/>
    </location>
</feature>
<accession>A0A9W9MIE0</accession>
<organism evidence="2 3">
    <name type="scientific">Penicillium cinerascens</name>
    <dbReference type="NCBI Taxonomy" id="70096"/>
    <lineage>
        <taxon>Eukaryota</taxon>
        <taxon>Fungi</taxon>
        <taxon>Dikarya</taxon>
        <taxon>Ascomycota</taxon>
        <taxon>Pezizomycotina</taxon>
        <taxon>Eurotiomycetes</taxon>
        <taxon>Eurotiomycetidae</taxon>
        <taxon>Eurotiales</taxon>
        <taxon>Aspergillaceae</taxon>
        <taxon>Penicillium</taxon>
    </lineage>
</organism>